<keyword evidence="11" id="KW-1185">Reference proteome</keyword>
<proteinExistence type="inferred from homology"/>
<keyword evidence="5" id="KW-0067">ATP-binding</keyword>
<feature type="domain" description="RecA family profile 1" evidence="10">
    <location>
        <begin position="75"/>
        <end position="239"/>
    </location>
</feature>
<gene>
    <name evidence="12 13 14" type="primary">LOC105262973</name>
</gene>
<keyword evidence="6" id="KW-0238">DNA-binding</keyword>
<comment type="similarity">
    <text evidence="2">Belongs to the RecA family. RAD51 subfamily.</text>
</comment>
<dbReference type="GO" id="GO:0007131">
    <property type="term" value="P:reciprocal meiotic recombination"/>
    <property type="evidence" value="ECO:0007669"/>
    <property type="project" value="TreeGrafter"/>
</dbReference>
<evidence type="ECO:0000256" key="8">
    <source>
        <dbReference type="ARBA" id="ARBA00023204"/>
    </source>
</evidence>
<evidence type="ECO:0000313" key="11">
    <source>
        <dbReference type="Proteomes" id="UP000694866"/>
    </source>
</evidence>
<dbReference type="Pfam" id="PF08423">
    <property type="entry name" value="Rad51"/>
    <property type="match status" value="1"/>
</dbReference>
<keyword evidence="4" id="KW-0227">DNA damage</keyword>
<dbReference type="InterPro" id="IPR020588">
    <property type="entry name" value="RecA_ATP-bd"/>
</dbReference>
<evidence type="ECO:0000256" key="5">
    <source>
        <dbReference type="ARBA" id="ARBA00022840"/>
    </source>
</evidence>
<evidence type="ECO:0000256" key="2">
    <source>
        <dbReference type="ARBA" id="ARBA00007095"/>
    </source>
</evidence>
<dbReference type="SUPFAM" id="SSF47789">
    <property type="entry name" value="C-terminal domain of RNA polymerase alpha subunit"/>
    <property type="match status" value="1"/>
</dbReference>
<dbReference type="Proteomes" id="UP000694866">
    <property type="component" value="Unplaced"/>
</dbReference>
<dbReference type="GO" id="GO:0000400">
    <property type="term" value="F:four-way junction DNA binding"/>
    <property type="evidence" value="ECO:0007669"/>
    <property type="project" value="TreeGrafter"/>
</dbReference>
<dbReference type="Pfam" id="PF21794">
    <property type="entry name" value="RAD51D_N"/>
    <property type="match status" value="1"/>
</dbReference>
<dbReference type="InterPro" id="IPR047323">
    <property type="entry name" value="Rad51D_C"/>
</dbReference>
<dbReference type="GO" id="GO:0140664">
    <property type="term" value="F:ATP-dependent DNA damage sensor activity"/>
    <property type="evidence" value="ECO:0007669"/>
    <property type="project" value="InterPro"/>
</dbReference>
<dbReference type="GO" id="GO:0005524">
    <property type="term" value="F:ATP binding"/>
    <property type="evidence" value="ECO:0007669"/>
    <property type="project" value="UniProtKB-KW"/>
</dbReference>
<dbReference type="GO" id="GO:0042148">
    <property type="term" value="P:DNA strand invasion"/>
    <property type="evidence" value="ECO:0007669"/>
    <property type="project" value="TreeGrafter"/>
</dbReference>
<evidence type="ECO:0000256" key="1">
    <source>
        <dbReference type="ARBA" id="ARBA00004123"/>
    </source>
</evidence>
<dbReference type="GO" id="GO:0033063">
    <property type="term" value="C:Rad51B-Rad51C-Rad51D-XRCC2 complex"/>
    <property type="evidence" value="ECO:0007669"/>
    <property type="project" value="TreeGrafter"/>
</dbReference>
<organism evidence="11 14">
    <name type="scientific">Fopius arisanus</name>
    <dbReference type="NCBI Taxonomy" id="64838"/>
    <lineage>
        <taxon>Eukaryota</taxon>
        <taxon>Metazoa</taxon>
        <taxon>Ecdysozoa</taxon>
        <taxon>Arthropoda</taxon>
        <taxon>Hexapoda</taxon>
        <taxon>Insecta</taxon>
        <taxon>Pterygota</taxon>
        <taxon>Neoptera</taxon>
        <taxon>Endopterygota</taxon>
        <taxon>Hymenoptera</taxon>
        <taxon>Apocrita</taxon>
        <taxon>Ichneumonoidea</taxon>
        <taxon>Braconidae</taxon>
        <taxon>Opiinae</taxon>
        <taxon>Fopius</taxon>
    </lineage>
</organism>
<dbReference type="InterPro" id="IPR051988">
    <property type="entry name" value="HRR_RAD51_Paralog"/>
</dbReference>
<reference evidence="12 13" key="1">
    <citation type="submission" date="2025-04" db="UniProtKB">
        <authorList>
            <consortium name="RefSeq"/>
        </authorList>
    </citation>
    <scope>IDENTIFICATION</scope>
    <source>
        <strain evidence="12 13">USDA-PBARC FA_bdor</strain>
        <tissue evidence="12 13">Whole organism</tissue>
    </source>
</reference>
<evidence type="ECO:0000256" key="7">
    <source>
        <dbReference type="ARBA" id="ARBA00023172"/>
    </source>
</evidence>
<name>A0A9R1SU79_9HYME</name>
<dbReference type="KEGG" id="fas:105262973"/>
<evidence type="ECO:0000313" key="12">
    <source>
        <dbReference type="RefSeq" id="XP_011297198.1"/>
    </source>
</evidence>
<dbReference type="CDD" id="cd19489">
    <property type="entry name" value="Rad51D"/>
    <property type="match status" value="1"/>
</dbReference>
<dbReference type="RefSeq" id="XP_011297199.1">
    <property type="nucleotide sequence ID" value="XM_011298897.1"/>
</dbReference>
<dbReference type="CTD" id="5892"/>
<evidence type="ECO:0000256" key="3">
    <source>
        <dbReference type="ARBA" id="ARBA00022741"/>
    </source>
</evidence>
<dbReference type="Gene3D" id="3.40.50.300">
    <property type="entry name" value="P-loop containing nucleotide triphosphate hydrolases"/>
    <property type="match status" value="1"/>
</dbReference>
<protein>
    <submittedName>
        <fullName evidence="12 13">DNA repair protein RAD51 homolog 4</fullName>
    </submittedName>
</protein>
<dbReference type="InterPro" id="IPR013632">
    <property type="entry name" value="Rad51_C"/>
</dbReference>
<evidence type="ECO:0000256" key="4">
    <source>
        <dbReference type="ARBA" id="ARBA00022763"/>
    </source>
</evidence>
<dbReference type="InterPro" id="IPR027417">
    <property type="entry name" value="P-loop_NTPase"/>
</dbReference>
<dbReference type="RefSeq" id="XP_011297198.1">
    <property type="nucleotide sequence ID" value="XM_011298896.1"/>
</dbReference>
<dbReference type="PANTHER" id="PTHR46457:SF1">
    <property type="entry name" value="DNA REPAIR PROTEIN RAD51 HOMOLOG 4"/>
    <property type="match status" value="1"/>
</dbReference>
<dbReference type="AlphaFoldDB" id="A0A9R1SU79"/>
<dbReference type="GO" id="GO:0005657">
    <property type="term" value="C:replication fork"/>
    <property type="evidence" value="ECO:0007669"/>
    <property type="project" value="TreeGrafter"/>
</dbReference>
<evidence type="ECO:0000313" key="13">
    <source>
        <dbReference type="RefSeq" id="XP_011297199.1"/>
    </source>
</evidence>
<dbReference type="GO" id="GO:0000723">
    <property type="term" value="P:telomere maintenance"/>
    <property type="evidence" value="ECO:0007669"/>
    <property type="project" value="TreeGrafter"/>
</dbReference>
<evidence type="ECO:0000256" key="9">
    <source>
        <dbReference type="ARBA" id="ARBA00023242"/>
    </source>
</evidence>
<evidence type="ECO:0000313" key="14">
    <source>
        <dbReference type="RefSeq" id="XP_011297200.1"/>
    </source>
</evidence>
<evidence type="ECO:0000259" key="10">
    <source>
        <dbReference type="PROSITE" id="PS50162"/>
    </source>
</evidence>
<dbReference type="RefSeq" id="XP_011297200.1">
    <property type="nucleotide sequence ID" value="XM_011298898.1"/>
</dbReference>
<dbReference type="SUPFAM" id="SSF52540">
    <property type="entry name" value="P-loop containing nucleoside triphosphate hydrolases"/>
    <property type="match status" value="1"/>
</dbReference>
<dbReference type="InterPro" id="IPR048943">
    <property type="entry name" value="RAD51D_N"/>
</dbReference>
<dbReference type="GO" id="GO:0000724">
    <property type="term" value="P:double-strand break repair via homologous recombination"/>
    <property type="evidence" value="ECO:0007669"/>
    <property type="project" value="TreeGrafter"/>
</dbReference>
<sequence length="307" mass="34572">MARLETLSIFSLTPAIVKQLSNRKILTVIDFIAESTENLLKITGMAYKSILEIRKEIVAAHGGKLENTLELLKREEEIISTGIPSFDDLLNGGLHPGEIYEFCGASSTGKTSMCLSISTDLALNSDFVIHYVDTKRDFSSSRVQMILDEKKISNEEIARVMNQIKLSRIHKLPELFSILHSLAPGKDDRVKLIIIDSLASLVHVAPDNYESLYSMNHLTSVCKYLAKECSLSVITINSITQWRDDLSNLENSGVIKPMLGRYWRGIPGTRIYFEEMYNERRKLTLWKSNVHPIGKSIDVKIINSGII</sequence>
<keyword evidence="3" id="KW-0547">Nucleotide-binding</keyword>
<evidence type="ECO:0000256" key="6">
    <source>
        <dbReference type="ARBA" id="ARBA00023125"/>
    </source>
</evidence>
<keyword evidence="8" id="KW-0234">DNA repair</keyword>
<comment type="subcellular location">
    <subcellularLocation>
        <location evidence="1">Nucleus</location>
    </subcellularLocation>
</comment>
<keyword evidence="9" id="KW-0539">Nucleus</keyword>
<dbReference type="PANTHER" id="PTHR46457">
    <property type="entry name" value="DNA REPAIR PROTEIN RAD51 HOMOLOG 4"/>
    <property type="match status" value="1"/>
</dbReference>
<dbReference type="GO" id="GO:0003697">
    <property type="term" value="F:single-stranded DNA binding"/>
    <property type="evidence" value="ECO:0007669"/>
    <property type="project" value="TreeGrafter"/>
</dbReference>
<dbReference type="OrthoDB" id="336321at2759"/>
<dbReference type="GO" id="GO:0005815">
    <property type="term" value="C:microtubule organizing center"/>
    <property type="evidence" value="ECO:0007669"/>
    <property type="project" value="TreeGrafter"/>
</dbReference>
<dbReference type="GeneID" id="105262973"/>
<accession>A0A9R1SU73</accession>
<keyword evidence="7" id="KW-0233">DNA recombination</keyword>
<accession>A0A9R1SU79</accession>
<dbReference type="PROSITE" id="PS50162">
    <property type="entry name" value="RECA_2"/>
    <property type="match status" value="1"/>
</dbReference>
<accession>A0A9R1SU48</accession>